<dbReference type="EMBL" id="JACEGA010000001">
    <property type="protein sequence ID" value="MBB2184608.1"/>
    <property type="molecule type" value="Genomic_DNA"/>
</dbReference>
<gene>
    <name evidence="2" type="ORF">H0486_17180</name>
</gene>
<reference evidence="2 3" key="1">
    <citation type="submission" date="2020-07" db="EMBL/GenBank/DDBJ databases">
        <title>Characterization and genome sequencing of isolate MD1, a novel member within the family Lachnospiraceae.</title>
        <authorList>
            <person name="Rettenmaier R."/>
            <person name="Di Bello L."/>
            <person name="Zinser C."/>
            <person name="Scheitz K."/>
            <person name="Liebl W."/>
            <person name="Zverlov V."/>
        </authorList>
    </citation>
    <scope>NUCLEOTIDE SEQUENCE [LARGE SCALE GENOMIC DNA]</scope>
    <source>
        <strain evidence="2 3">MD1</strain>
    </source>
</reference>
<organism evidence="2 3">
    <name type="scientific">Variimorphobacter saccharofermentans</name>
    <dbReference type="NCBI Taxonomy" id="2755051"/>
    <lineage>
        <taxon>Bacteria</taxon>
        <taxon>Bacillati</taxon>
        <taxon>Bacillota</taxon>
        <taxon>Clostridia</taxon>
        <taxon>Lachnospirales</taxon>
        <taxon>Lachnospiraceae</taxon>
        <taxon>Variimorphobacter</taxon>
    </lineage>
</organism>
<dbReference type="PROSITE" id="PS51819">
    <property type="entry name" value="VOC"/>
    <property type="match status" value="1"/>
</dbReference>
<protein>
    <submittedName>
        <fullName evidence="2">VOC family protein</fullName>
    </submittedName>
</protein>
<feature type="domain" description="VOC" evidence="1">
    <location>
        <begin position="4"/>
        <end position="129"/>
    </location>
</feature>
<dbReference type="InterPro" id="IPR004360">
    <property type="entry name" value="Glyas_Fos-R_dOase_dom"/>
</dbReference>
<dbReference type="SUPFAM" id="SSF54593">
    <property type="entry name" value="Glyoxalase/Bleomycin resistance protein/Dihydroxybiphenyl dioxygenase"/>
    <property type="match status" value="1"/>
</dbReference>
<dbReference type="Proteomes" id="UP000574276">
    <property type="component" value="Unassembled WGS sequence"/>
</dbReference>
<keyword evidence="3" id="KW-1185">Reference proteome</keyword>
<dbReference type="Gene3D" id="3.10.180.10">
    <property type="entry name" value="2,3-Dihydroxybiphenyl 1,2-Dioxygenase, domain 1"/>
    <property type="match status" value="1"/>
</dbReference>
<name>A0A839K5H4_9FIRM</name>
<proteinExistence type="predicted"/>
<dbReference type="InterPro" id="IPR037523">
    <property type="entry name" value="VOC_core"/>
</dbReference>
<dbReference type="CDD" id="cd07263">
    <property type="entry name" value="VOC_like"/>
    <property type="match status" value="1"/>
</dbReference>
<evidence type="ECO:0000313" key="2">
    <source>
        <dbReference type="EMBL" id="MBB2184608.1"/>
    </source>
</evidence>
<dbReference type="Pfam" id="PF00903">
    <property type="entry name" value="Glyoxalase"/>
    <property type="match status" value="1"/>
</dbReference>
<evidence type="ECO:0000313" key="3">
    <source>
        <dbReference type="Proteomes" id="UP000574276"/>
    </source>
</evidence>
<sequence length="140" mass="16278">MIQSVVHIALVVRDYDEAIEFYTKKLHFTLVEDTYQPEQDKRWVVVSPPGSNGTTILLARASKPEQTPFIGNQAGGRVFLFLGTDDFWRDYQEMKERGIHFIREPKEQDYGTVAVFEDLYGNLWDLVEFHEDHPMAGRVK</sequence>
<accession>A0A839K5H4</accession>
<comment type="caution">
    <text evidence="2">The sequence shown here is derived from an EMBL/GenBank/DDBJ whole genome shotgun (WGS) entry which is preliminary data.</text>
</comment>
<evidence type="ECO:0000259" key="1">
    <source>
        <dbReference type="PROSITE" id="PS51819"/>
    </source>
</evidence>
<dbReference type="PANTHER" id="PTHR36437:SF2">
    <property type="entry name" value="GLYOXALASE_BLEOMYCIN RESISTANCE PROTEIN_DIOXYGENASE"/>
    <property type="match status" value="1"/>
</dbReference>
<dbReference type="PANTHER" id="PTHR36437">
    <property type="entry name" value="GLYOXALASE/BLEOMYCIN RESISTANCE PROTEIN/DIOXYGENASE"/>
    <property type="match status" value="1"/>
</dbReference>
<dbReference type="RefSeq" id="WP_228354168.1">
    <property type="nucleotide sequence ID" value="NZ_JACEGA010000001.1"/>
</dbReference>
<dbReference type="InterPro" id="IPR029068">
    <property type="entry name" value="Glyas_Bleomycin-R_OHBP_Dase"/>
</dbReference>
<dbReference type="AlphaFoldDB" id="A0A839K5H4"/>